<keyword evidence="1" id="KW-0472">Membrane</keyword>
<keyword evidence="1" id="KW-0812">Transmembrane</keyword>
<sequence>MLKKMIILVGILLLISAIYGEALNLGSLNVTKKQKMKNISFTINKVKNQKYTLNFIHYGNINENMKVYLYLNDNLIYTIGDSNDGSGHYKKRKSLDITKYLNDGSNILKLEGENLNTANYSVYYKLENITISTPTTKTPIPLGAVILTLIAIPLIILRKKVK</sequence>
<organism evidence="2 3">
    <name type="scientific">Methanocaldococcus villosus KIN24-T80</name>
    <dbReference type="NCBI Taxonomy" id="1069083"/>
    <lineage>
        <taxon>Archaea</taxon>
        <taxon>Methanobacteriati</taxon>
        <taxon>Methanobacteriota</taxon>
        <taxon>Methanomada group</taxon>
        <taxon>Methanococci</taxon>
        <taxon>Methanococcales</taxon>
        <taxon>Methanocaldococcaceae</taxon>
        <taxon>Methanocaldococcus</taxon>
    </lineage>
</organism>
<evidence type="ECO:0000313" key="3">
    <source>
        <dbReference type="Proteomes" id="UP000053695"/>
    </source>
</evidence>
<dbReference type="Proteomes" id="UP000053695">
    <property type="component" value="Unassembled WGS sequence"/>
</dbReference>
<comment type="caution">
    <text evidence="2">The sequence shown here is derived from an EMBL/GenBank/DDBJ whole genome shotgun (WGS) entry which is preliminary data.</text>
</comment>
<keyword evidence="3" id="KW-1185">Reference proteome</keyword>
<name>N6VZT4_9EURY</name>
<gene>
    <name evidence="2" type="ORF">J422_01455</name>
</gene>
<proteinExistence type="predicted"/>
<dbReference type="EMBL" id="APMM01000010">
    <property type="protein sequence ID" value="ENN96587.1"/>
    <property type="molecule type" value="Genomic_DNA"/>
</dbReference>
<keyword evidence="1" id="KW-1133">Transmembrane helix</keyword>
<reference evidence="2 3" key="1">
    <citation type="journal article" date="2013" name="Genome Announc.">
        <title>Draft Genome Sequence of a Highly Flagellated, Fast-Swimming Archaeon, Methanocaldococcus villosus Strain KIN24-T80 (DSM 22612).</title>
        <authorList>
            <person name="Thennarasu S."/>
            <person name="Polireddy D."/>
            <person name="Antony A."/>
            <person name="Yada M.R."/>
            <person name="Algarawi S."/>
            <person name="Sivakumar N."/>
        </authorList>
    </citation>
    <scope>NUCLEOTIDE SEQUENCE [LARGE SCALE GENOMIC DNA]</scope>
    <source>
        <strain evidence="2 3">KIN24-T80</strain>
    </source>
</reference>
<accession>N6VZT4</accession>
<dbReference type="PATRIC" id="fig|1069083.5.peg.285"/>
<feature type="transmembrane region" description="Helical" evidence="1">
    <location>
        <begin position="140"/>
        <end position="157"/>
    </location>
</feature>
<evidence type="ECO:0000256" key="1">
    <source>
        <dbReference type="SAM" id="Phobius"/>
    </source>
</evidence>
<evidence type="ECO:0000313" key="2">
    <source>
        <dbReference type="EMBL" id="ENN96587.1"/>
    </source>
</evidence>
<dbReference type="STRING" id="1069083.GCA_000371805_01025"/>
<dbReference type="RefSeq" id="WP_004589952.1">
    <property type="nucleotide sequence ID" value="NZ_APMM01000010.1"/>
</dbReference>
<protein>
    <submittedName>
        <fullName evidence="2">Uncharacterized protein</fullName>
    </submittedName>
</protein>
<dbReference type="Gene3D" id="2.60.120.260">
    <property type="entry name" value="Galactose-binding domain-like"/>
    <property type="match status" value="1"/>
</dbReference>
<dbReference type="OrthoDB" id="65659at2157"/>
<dbReference type="AlphaFoldDB" id="N6VZT4"/>